<evidence type="ECO:0008006" key="3">
    <source>
        <dbReference type="Google" id="ProtNLM"/>
    </source>
</evidence>
<organism evidence="1 2">
    <name type="scientific">Acidianus brierleyi</name>
    <dbReference type="NCBI Taxonomy" id="41673"/>
    <lineage>
        <taxon>Archaea</taxon>
        <taxon>Thermoproteota</taxon>
        <taxon>Thermoprotei</taxon>
        <taxon>Sulfolobales</taxon>
        <taxon>Sulfolobaceae</taxon>
        <taxon>Acidianus</taxon>
    </lineage>
</organism>
<dbReference type="AlphaFoldDB" id="A0A2U9IHJ7"/>
<evidence type="ECO:0000313" key="2">
    <source>
        <dbReference type="Proteomes" id="UP000248044"/>
    </source>
</evidence>
<dbReference type="GeneID" id="36833228"/>
<proteinExistence type="predicted"/>
<sequence>MEREFIDRNINIQNLVQDIQNSLKDEDWEITLNQNQPTDFMIKGIKRGHFHKEEIILVRVRGDPNNVLVTIDEENIGAFGRAWINSKLLGEIERKINDGFYS</sequence>
<dbReference type="OrthoDB" id="38551at2157"/>
<dbReference type="RefSeq" id="WP_110271368.1">
    <property type="nucleotide sequence ID" value="NZ_CP029289.2"/>
</dbReference>
<evidence type="ECO:0000313" key="1">
    <source>
        <dbReference type="EMBL" id="AWR95490.1"/>
    </source>
</evidence>
<gene>
    <name evidence="1" type="ORF">DFR85_13690</name>
</gene>
<reference evidence="1 2" key="1">
    <citation type="submission" date="2018-05" db="EMBL/GenBank/DDBJ databases">
        <title>Complete Genome Sequences of Extremely Thermoacidophilic, Metal-Mobilizing Type-Strain Members of the Archaeal Family Sulfolobaceae: Acidianus brierleyi DSM-1651T, Acidianus sulfidivorans DSM-18786T, Metallosphaera hakonensis DSM-7519T, and Metallosphaera prunae DSM-10039T.</title>
        <authorList>
            <person name="Counts J.A."/>
            <person name="Kelly R.M."/>
        </authorList>
    </citation>
    <scope>NUCLEOTIDE SEQUENCE [LARGE SCALE GENOMIC DNA]</scope>
    <source>
        <strain evidence="1 2">DSM 1651</strain>
    </source>
</reference>
<dbReference type="EMBL" id="CP029289">
    <property type="protein sequence ID" value="AWR95490.1"/>
    <property type="molecule type" value="Genomic_DNA"/>
</dbReference>
<accession>A0A2U9IHJ7</accession>
<dbReference type="KEGG" id="abri:DFR85_13690"/>
<dbReference type="Proteomes" id="UP000248044">
    <property type="component" value="Chromosome"/>
</dbReference>
<name>A0A2U9IHJ7_9CREN</name>
<keyword evidence="2" id="KW-1185">Reference proteome</keyword>
<protein>
    <recommendedName>
        <fullName evidence="3">DUF3211 domain-containing protein</fullName>
    </recommendedName>
</protein>